<protein>
    <submittedName>
        <fullName evidence="2">Uncharacterized protein</fullName>
    </submittedName>
</protein>
<evidence type="ECO:0000256" key="1">
    <source>
        <dbReference type="SAM" id="MobiDB-lite"/>
    </source>
</evidence>
<organism evidence="2 3">
    <name type="scientific">Psilocybe cf. subviscida</name>
    <dbReference type="NCBI Taxonomy" id="2480587"/>
    <lineage>
        <taxon>Eukaryota</taxon>
        <taxon>Fungi</taxon>
        <taxon>Dikarya</taxon>
        <taxon>Basidiomycota</taxon>
        <taxon>Agaricomycotina</taxon>
        <taxon>Agaricomycetes</taxon>
        <taxon>Agaricomycetidae</taxon>
        <taxon>Agaricales</taxon>
        <taxon>Agaricineae</taxon>
        <taxon>Strophariaceae</taxon>
        <taxon>Psilocybe</taxon>
    </lineage>
</organism>
<feature type="compositionally biased region" description="Polar residues" evidence="1">
    <location>
        <begin position="1"/>
        <end position="23"/>
    </location>
</feature>
<dbReference type="Proteomes" id="UP000567179">
    <property type="component" value="Unassembled WGS sequence"/>
</dbReference>
<gene>
    <name evidence="2" type="ORF">D9619_005872</name>
</gene>
<dbReference type="EMBL" id="JAACJJ010000001">
    <property type="protein sequence ID" value="KAF5330371.1"/>
    <property type="molecule type" value="Genomic_DNA"/>
</dbReference>
<keyword evidence="3" id="KW-1185">Reference proteome</keyword>
<comment type="caution">
    <text evidence="2">The sequence shown here is derived from an EMBL/GenBank/DDBJ whole genome shotgun (WGS) entry which is preliminary data.</text>
</comment>
<feature type="region of interest" description="Disordered" evidence="1">
    <location>
        <begin position="1"/>
        <end position="35"/>
    </location>
</feature>
<name>A0A8H5FB43_9AGAR</name>
<dbReference type="AlphaFoldDB" id="A0A8H5FB43"/>
<accession>A0A8H5FB43</accession>
<sequence>MSSRLASFRGPSTPTSSPAQHKSPNPPASPSRLTESTFHRKTRTLLLELQSIAGTWEDLVLIDGLKAARELVDTRTDLDNALKVIPDKTPRSRIVIPKLVVMDACIVRLDAVIAKLRKQFLRMNNVIENLELVLVDAHKVKGWQWVQQEPLWVTWSLEKFVTRVPQLLKPYHRSLALHIDLANQLRDHSATFENYRDIINQWVAQPHLEGAGWEAAWEEICEAEVERWSSS</sequence>
<reference evidence="2 3" key="1">
    <citation type="journal article" date="2020" name="ISME J.">
        <title>Uncovering the hidden diversity of litter-decomposition mechanisms in mushroom-forming fungi.</title>
        <authorList>
            <person name="Floudas D."/>
            <person name="Bentzer J."/>
            <person name="Ahren D."/>
            <person name="Johansson T."/>
            <person name="Persson P."/>
            <person name="Tunlid A."/>
        </authorList>
    </citation>
    <scope>NUCLEOTIDE SEQUENCE [LARGE SCALE GENOMIC DNA]</scope>
    <source>
        <strain evidence="2 3">CBS 101986</strain>
    </source>
</reference>
<evidence type="ECO:0000313" key="3">
    <source>
        <dbReference type="Proteomes" id="UP000567179"/>
    </source>
</evidence>
<dbReference type="OrthoDB" id="17066at2759"/>
<proteinExistence type="predicted"/>
<evidence type="ECO:0000313" key="2">
    <source>
        <dbReference type="EMBL" id="KAF5330371.1"/>
    </source>
</evidence>